<comment type="caution">
    <text evidence="2">The sequence shown here is derived from an EMBL/GenBank/DDBJ whole genome shotgun (WGS) entry which is preliminary data.</text>
</comment>
<dbReference type="AlphaFoldDB" id="A0A3N9XLB6"/>
<organism evidence="2 3">
    <name type="scientific">Micromonospora ureilytica</name>
    <dbReference type="NCBI Taxonomy" id="709868"/>
    <lineage>
        <taxon>Bacteria</taxon>
        <taxon>Bacillati</taxon>
        <taxon>Actinomycetota</taxon>
        <taxon>Actinomycetes</taxon>
        <taxon>Micromonosporales</taxon>
        <taxon>Micromonosporaceae</taxon>
        <taxon>Micromonospora</taxon>
    </lineage>
</organism>
<evidence type="ECO:0000256" key="1">
    <source>
        <dbReference type="SAM" id="Phobius"/>
    </source>
</evidence>
<dbReference type="RefSeq" id="WP_124821733.1">
    <property type="nucleotide sequence ID" value="NZ_QDGB01000317.1"/>
</dbReference>
<dbReference type="Proteomes" id="UP000278981">
    <property type="component" value="Unassembled WGS sequence"/>
</dbReference>
<evidence type="ECO:0008006" key="4">
    <source>
        <dbReference type="Google" id="ProtNLM"/>
    </source>
</evidence>
<dbReference type="EMBL" id="QDGB01000317">
    <property type="protein sequence ID" value="RQX13826.1"/>
    <property type="molecule type" value="Genomic_DNA"/>
</dbReference>
<sequence>MSSEPFANIVLDVAAVDPGERKLDVNVIARFYGHDFYRQLVDAQGKQVALPAKPVTETDYPRMQLTIFPGFFAEPVYVYIPISKMSSETEVQGSIKLDARPQAFPNDIYDLSAASATLELPAGMFYSTGDGTARLVSYLSFGIALSQGDRLVDWTVRPGYAISRTDKYFPQIADLGGSVRRPLDYTFSVYSVAAAPLLLGLAAAVESRRRFRETSRAAPSLELAASLLALLTLRQVLVPTDIPGITRLDRLLAIEVVAIVALIVLPIALPVRSPSGARS</sequence>
<gene>
    <name evidence="2" type="ORF">DDE19_25015</name>
</gene>
<feature type="transmembrane region" description="Helical" evidence="1">
    <location>
        <begin position="187"/>
        <end position="205"/>
    </location>
</feature>
<protein>
    <recommendedName>
        <fullName evidence="4">DUF4436 domain-containing protein</fullName>
    </recommendedName>
</protein>
<evidence type="ECO:0000313" key="2">
    <source>
        <dbReference type="EMBL" id="RQX13826.1"/>
    </source>
</evidence>
<proteinExistence type="predicted"/>
<accession>A0A3N9XLB6</accession>
<reference evidence="2 3" key="1">
    <citation type="submission" date="2018-04" db="EMBL/GenBank/DDBJ databases">
        <title>Micromonosporas from Atacama Desert.</title>
        <authorList>
            <person name="Carro L."/>
            <person name="Klenk H.-P."/>
            <person name="Goodfellow M."/>
        </authorList>
    </citation>
    <scope>NUCLEOTIDE SEQUENCE [LARGE SCALE GENOMIC DNA]</scope>
    <source>
        <strain evidence="2 3">LB19</strain>
    </source>
</reference>
<keyword evidence="1" id="KW-1133">Transmembrane helix</keyword>
<keyword evidence="1" id="KW-0472">Membrane</keyword>
<keyword evidence="1" id="KW-0812">Transmembrane</keyword>
<name>A0A3N9XLB6_9ACTN</name>
<evidence type="ECO:0000313" key="3">
    <source>
        <dbReference type="Proteomes" id="UP000278981"/>
    </source>
</evidence>
<feature type="transmembrane region" description="Helical" evidence="1">
    <location>
        <begin position="250"/>
        <end position="271"/>
    </location>
</feature>